<gene>
    <name evidence="5" type="primary">rpl21e</name>
    <name evidence="7" type="ORF">HA254_03790</name>
</gene>
<dbReference type="InterPro" id="IPR022856">
    <property type="entry name" value="Ribosomal_eL21_arc"/>
</dbReference>
<dbReference type="Gene3D" id="2.30.30.70">
    <property type="entry name" value="Ribosomal protein L21"/>
    <property type="match status" value="1"/>
</dbReference>
<feature type="region of interest" description="Disordered" evidence="6">
    <location>
        <begin position="125"/>
        <end position="148"/>
    </location>
</feature>
<dbReference type="GO" id="GO:0003735">
    <property type="term" value="F:structural constituent of ribosome"/>
    <property type="evidence" value="ECO:0007669"/>
    <property type="project" value="InterPro"/>
</dbReference>
<dbReference type="GO" id="GO:0005840">
    <property type="term" value="C:ribosome"/>
    <property type="evidence" value="ECO:0007669"/>
    <property type="project" value="UniProtKB-KW"/>
</dbReference>
<accession>A0A7J4J131</accession>
<evidence type="ECO:0000313" key="7">
    <source>
        <dbReference type="EMBL" id="HIH09767.1"/>
    </source>
</evidence>
<dbReference type="Proteomes" id="UP000565078">
    <property type="component" value="Unassembled WGS sequence"/>
</dbReference>
<evidence type="ECO:0000256" key="5">
    <source>
        <dbReference type="HAMAP-Rule" id="MF_00369"/>
    </source>
</evidence>
<dbReference type="AlphaFoldDB" id="A0A7J4J131"/>
<reference evidence="8" key="1">
    <citation type="journal article" date="2020" name="bioRxiv">
        <title>A rank-normalized archaeal taxonomy based on genome phylogeny resolves widespread incomplete and uneven classifications.</title>
        <authorList>
            <person name="Rinke C."/>
            <person name="Chuvochina M."/>
            <person name="Mussig A.J."/>
            <person name="Chaumeil P.-A."/>
            <person name="Waite D.W."/>
            <person name="Whitman W.B."/>
            <person name="Parks D.H."/>
            <person name="Hugenholtz P."/>
        </authorList>
    </citation>
    <scope>NUCLEOTIDE SEQUENCE [LARGE SCALE GENOMIC DNA]</scope>
</reference>
<sequence length="148" mass="16154">MANKAAKGKRAKTRNTISRKGPRPTITKLLQQIPIGSKVDIKANSWMQGKGMPFRRFHGMTGTVTARQGRSYIVEATNGNQLVELIIGPAHLTLSRGAKQPTQEEADAKEAKAALAQKRKVVRKPIQEEKPRGAIEEIADEAEGEAMA</sequence>
<feature type="region of interest" description="Disordered" evidence="6">
    <location>
        <begin position="1"/>
        <end position="24"/>
    </location>
</feature>
<feature type="compositionally biased region" description="Basic and acidic residues" evidence="6">
    <location>
        <begin position="125"/>
        <end position="135"/>
    </location>
</feature>
<protein>
    <recommendedName>
        <fullName evidence="4 5">Large ribosomal subunit protein eL21</fullName>
    </recommendedName>
</protein>
<dbReference type="InterPro" id="IPR036948">
    <property type="entry name" value="Ribosomal_eL21_sf"/>
</dbReference>
<evidence type="ECO:0000313" key="8">
    <source>
        <dbReference type="Proteomes" id="UP000565078"/>
    </source>
</evidence>
<proteinExistence type="inferred from homology"/>
<keyword evidence="2 5" id="KW-0689">Ribosomal protein</keyword>
<dbReference type="SUPFAM" id="SSF50104">
    <property type="entry name" value="Translation proteins SH3-like domain"/>
    <property type="match status" value="1"/>
</dbReference>
<comment type="caution">
    <text evidence="7">The sequence shown here is derived from an EMBL/GenBank/DDBJ whole genome shotgun (WGS) entry which is preliminary data.</text>
</comment>
<keyword evidence="3 5" id="KW-0687">Ribonucleoprotein</keyword>
<dbReference type="Pfam" id="PF01157">
    <property type="entry name" value="Ribosomal_L21e"/>
    <property type="match status" value="1"/>
</dbReference>
<name>A0A7J4J131_9ARCH</name>
<organism evidence="7 8">
    <name type="scientific">Candidatus Iainarchaeum sp</name>
    <dbReference type="NCBI Taxonomy" id="3101447"/>
    <lineage>
        <taxon>Archaea</taxon>
        <taxon>Candidatus Iainarchaeota</taxon>
        <taxon>Candidatus Iainarchaeia</taxon>
        <taxon>Candidatus Iainarchaeales</taxon>
        <taxon>Candidatus Iainarchaeaceae</taxon>
        <taxon>Candidatus Iainarchaeum</taxon>
    </lineage>
</organism>
<comment type="similarity">
    <text evidence="1 5">Belongs to the eukaryotic ribosomal protein eL21 family.</text>
</comment>
<evidence type="ECO:0000256" key="1">
    <source>
        <dbReference type="ARBA" id="ARBA00008427"/>
    </source>
</evidence>
<dbReference type="GO" id="GO:0006412">
    <property type="term" value="P:translation"/>
    <property type="evidence" value="ECO:0007669"/>
    <property type="project" value="UniProtKB-UniRule"/>
</dbReference>
<dbReference type="HAMAP" id="MF_00369">
    <property type="entry name" value="Ribosomal_eL21"/>
    <property type="match status" value="1"/>
</dbReference>
<feature type="compositionally biased region" description="Acidic residues" evidence="6">
    <location>
        <begin position="137"/>
        <end position="148"/>
    </location>
</feature>
<dbReference type="GO" id="GO:1990904">
    <property type="term" value="C:ribonucleoprotein complex"/>
    <property type="evidence" value="ECO:0007669"/>
    <property type="project" value="UniProtKB-KW"/>
</dbReference>
<evidence type="ECO:0000256" key="4">
    <source>
        <dbReference type="ARBA" id="ARBA00035219"/>
    </source>
</evidence>
<evidence type="ECO:0000256" key="6">
    <source>
        <dbReference type="SAM" id="MobiDB-lite"/>
    </source>
</evidence>
<dbReference type="EMBL" id="DUGC01000058">
    <property type="protein sequence ID" value="HIH09767.1"/>
    <property type="molecule type" value="Genomic_DNA"/>
</dbReference>
<dbReference type="InterPro" id="IPR008991">
    <property type="entry name" value="Translation_prot_SH3-like_sf"/>
</dbReference>
<evidence type="ECO:0000256" key="3">
    <source>
        <dbReference type="ARBA" id="ARBA00023274"/>
    </source>
</evidence>
<evidence type="ECO:0000256" key="2">
    <source>
        <dbReference type="ARBA" id="ARBA00022980"/>
    </source>
</evidence>
<feature type="compositionally biased region" description="Basic residues" evidence="6">
    <location>
        <begin position="1"/>
        <end position="13"/>
    </location>
</feature>
<dbReference type="InterPro" id="IPR001147">
    <property type="entry name" value="Ribosomal_eL21"/>
</dbReference>